<sequence length="467" mass="53735">GRTKAERILYRRVEGDSDLELSDEENAEDEVAPAEEERESSEDEAGGSSDELTGTDEQENRRPLWAKSSIFKPVLPRPPDCQEDPTIHRNWSPIQYFSQYIDNKVFEDLAAFTNQRELQTKGLSLFTTAEEMRIFFGMSIHMACLVFPRIKMFWASKTKVPIISQKMTRNRFFKLRNSLKIVNDLDVTDKTKKKDILWRVRPLLVRVRQGCLGLPKPGRVCIDEQMIPFTSRCPIRQFVPGKPYPTGLKVFVLASPDGLMLDFEIYQGKDTFADQRMGIGAAAVLRMVETFPTGSHLYFNRYFTSVNLMDELLAKGLLATGTITKNHLPKTCRLPDDKQLKREGRGASVMVVRRSPELAIKMVRRPAVIREYNVNMGGVDLCDRMLSFYRIASRTKKWTMRVIAHFFDVAITNSWIQYKSDSIALNRSAKNTEQFLDFKLHLANELMNYLEPEDTDKKIDDSEESKE</sequence>
<dbReference type="Proteomes" id="UP001274896">
    <property type="component" value="Unassembled WGS sequence"/>
</dbReference>
<feature type="region of interest" description="Disordered" evidence="1">
    <location>
        <begin position="1"/>
        <end position="60"/>
    </location>
</feature>
<evidence type="ECO:0000256" key="1">
    <source>
        <dbReference type="SAM" id="MobiDB-lite"/>
    </source>
</evidence>
<keyword evidence="4" id="KW-1185">Reference proteome</keyword>
<proteinExistence type="predicted"/>
<dbReference type="AlphaFoldDB" id="A0AAE0UKN4"/>
<reference evidence="3" key="1">
    <citation type="submission" date="2023-06" db="EMBL/GenBank/DDBJ databases">
        <title>Male Hemibagrus guttatus genome.</title>
        <authorList>
            <person name="Bian C."/>
        </authorList>
    </citation>
    <scope>NUCLEOTIDE SEQUENCE</scope>
    <source>
        <strain evidence="3">Male_cb2023</strain>
        <tissue evidence="3">Muscle</tissue>
    </source>
</reference>
<feature type="compositionally biased region" description="Basic and acidic residues" evidence="1">
    <location>
        <begin position="1"/>
        <end position="15"/>
    </location>
</feature>
<feature type="domain" description="PiggyBac transposable element-derived protein" evidence="2">
    <location>
        <begin position="361"/>
        <end position="415"/>
    </location>
</feature>
<organism evidence="3 4">
    <name type="scientific">Hemibagrus guttatus</name>
    <dbReference type="NCBI Taxonomy" id="175788"/>
    <lineage>
        <taxon>Eukaryota</taxon>
        <taxon>Metazoa</taxon>
        <taxon>Chordata</taxon>
        <taxon>Craniata</taxon>
        <taxon>Vertebrata</taxon>
        <taxon>Euteleostomi</taxon>
        <taxon>Actinopterygii</taxon>
        <taxon>Neopterygii</taxon>
        <taxon>Teleostei</taxon>
        <taxon>Ostariophysi</taxon>
        <taxon>Siluriformes</taxon>
        <taxon>Bagridae</taxon>
        <taxon>Hemibagrus</taxon>
    </lineage>
</organism>
<evidence type="ECO:0000259" key="2">
    <source>
        <dbReference type="Pfam" id="PF13843"/>
    </source>
</evidence>
<feature type="compositionally biased region" description="Acidic residues" evidence="1">
    <location>
        <begin position="16"/>
        <end position="45"/>
    </location>
</feature>
<accession>A0AAE0UKN4</accession>
<evidence type="ECO:0000313" key="4">
    <source>
        <dbReference type="Proteomes" id="UP001274896"/>
    </source>
</evidence>
<feature type="domain" description="PiggyBac transposable element-derived protein" evidence="2">
    <location>
        <begin position="92"/>
        <end position="332"/>
    </location>
</feature>
<dbReference type="InterPro" id="IPR029526">
    <property type="entry name" value="PGBD"/>
</dbReference>
<gene>
    <name evidence="3" type="ORF">QTP70_033167</name>
</gene>
<dbReference type="PANTHER" id="PTHR47272">
    <property type="entry name" value="DDE_TNP_1_7 DOMAIN-CONTAINING PROTEIN"/>
    <property type="match status" value="1"/>
</dbReference>
<dbReference type="EMBL" id="JAUCMX010000027">
    <property type="protein sequence ID" value="KAK3509386.1"/>
    <property type="molecule type" value="Genomic_DNA"/>
</dbReference>
<feature type="non-terminal residue" evidence="3">
    <location>
        <position position="1"/>
    </location>
</feature>
<dbReference type="PANTHER" id="PTHR47272:SF2">
    <property type="entry name" value="PIGGYBAC TRANSPOSABLE ELEMENT-DERIVED PROTEIN 3-LIKE"/>
    <property type="match status" value="1"/>
</dbReference>
<name>A0AAE0UKN4_9TELE</name>
<feature type="non-terminal residue" evidence="3">
    <location>
        <position position="467"/>
    </location>
</feature>
<evidence type="ECO:0000313" key="3">
    <source>
        <dbReference type="EMBL" id="KAK3509386.1"/>
    </source>
</evidence>
<dbReference type="Pfam" id="PF13843">
    <property type="entry name" value="DDE_Tnp_1_7"/>
    <property type="match status" value="2"/>
</dbReference>
<comment type="caution">
    <text evidence="3">The sequence shown here is derived from an EMBL/GenBank/DDBJ whole genome shotgun (WGS) entry which is preliminary data.</text>
</comment>
<protein>
    <recommendedName>
        <fullName evidence="2">PiggyBac transposable element-derived protein domain-containing protein</fullName>
    </recommendedName>
</protein>